<keyword evidence="3 7" id="KW-0012">Acyltransferase</keyword>
<dbReference type="GO" id="GO:0006654">
    <property type="term" value="P:phosphatidic acid biosynthetic process"/>
    <property type="evidence" value="ECO:0007669"/>
    <property type="project" value="TreeGrafter"/>
</dbReference>
<name>A0A4U1IGV6_9BACT</name>
<evidence type="ECO:0000259" key="6">
    <source>
        <dbReference type="SMART" id="SM00563"/>
    </source>
</evidence>
<evidence type="ECO:0000313" key="8">
    <source>
        <dbReference type="Proteomes" id="UP000309215"/>
    </source>
</evidence>
<evidence type="ECO:0000256" key="5">
    <source>
        <dbReference type="SAM" id="Phobius"/>
    </source>
</evidence>
<accession>A0A4U1IGV6</accession>
<evidence type="ECO:0000256" key="1">
    <source>
        <dbReference type="ARBA" id="ARBA00005189"/>
    </source>
</evidence>
<dbReference type="PANTHER" id="PTHR10434">
    <property type="entry name" value="1-ACYL-SN-GLYCEROL-3-PHOSPHATE ACYLTRANSFERASE"/>
    <property type="match status" value="1"/>
</dbReference>
<comment type="pathway">
    <text evidence="1">Lipid metabolism.</text>
</comment>
<feature type="compositionally biased region" description="Basic and acidic residues" evidence="4">
    <location>
        <begin position="265"/>
        <end position="275"/>
    </location>
</feature>
<dbReference type="CDD" id="cd07989">
    <property type="entry name" value="LPLAT_AGPAT-like"/>
    <property type="match status" value="1"/>
</dbReference>
<keyword evidence="8" id="KW-1185">Reference proteome</keyword>
<evidence type="ECO:0000313" key="7">
    <source>
        <dbReference type="EMBL" id="TKC93036.1"/>
    </source>
</evidence>
<keyword evidence="5" id="KW-1133">Transmembrane helix</keyword>
<dbReference type="OrthoDB" id="9809618at2"/>
<dbReference type="Proteomes" id="UP000309215">
    <property type="component" value="Unassembled WGS sequence"/>
</dbReference>
<dbReference type="RefSeq" id="WP_136936281.1">
    <property type="nucleotide sequence ID" value="NZ_SSMQ01000128.1"/>
</dbReference>
<gene>
    <name evidence="7" type="ORF">E8A74_49915</name>
</gene>
<evidence type="ECO:0000256" key="2">
    <source>
        <dbReference type="ARBA" id="ARBA00022679"/>
    </source>
</evidence>
<dbReference type="PANTHER" id="PTHR10434:SF11">
    <property type="entry name" value="1-ACYL-SN-GLYCEROL-3-PHOSPHATE ACYLTRANSFERASE"/>
    <property type="match status" value="1"/>
</dbReference>
<dbReference type="SMART" id="SM00563">
    <property type="entry name" value="PlsC"/>
    <property type="match status" value="1"/>
</dbReference>
<dbReference type="InterPro" id="IPR002123">
    <property type="entry name" value="Plipid/glycerol_acylTrfase"/>
</dbReference>
<dbReference type="AlphaFoldDB" id="A0A4U1IGV6"/>
<keyword evidence="5" id="KW-0472">Membrane</keyword>
<keyword evidence="2 7" id="KW-0808">Transferase</keyword>
<protein>
    <submittedName>
        <fullName evidence="7">1-acyl-sn-glycerol-3-phosphate acyltransferase</fullName>
    </submittedName>
</protein>
<reference evidence="7 8" key="1">
    <citation type="submission" date="2019-04" db="EMBL/GenBank/DDBJ databases">
        <authorList>
            <person name="Li Y."/>
            <person name="Wang J."/>
        </authorList>
    </citation>
    <scope>NUCLEOTIDE SEQUENCE [LARGE SCALE GENOMIC DNA]</scope>
    <source>
        <strain evidence="7 8">DSM 14668</strain>
    </source>
</reference>
<dbReference type="EMBL" id="SSMQ01000128">
    <property type="protein sequence ID" value="TKC93036.1"/>
    <property type="molecule type" value="Genomic_DNA"/>
</dbReference>
<organism evidence="7 8">
    <name type="scientific">Polyangium fumosum</name>
    <dbReference type="NCBI Taxonomy" id="889272"/>
    <lineage>
        <taxon>Bacteria</taxon>
        <taxon>Pseudomonadati</taxon>
        <taxon>Myxococcota</taxon>
        <taxon>Polyangia</taxon>
        <taxon>Polyangiales</taxon>
        <taxon>Polyangiaceae</taxon>
        <taxon>Polyangium</taxon>
    </lineage>
</organism>
<proteinExistence type="predicted"/>
<dbReference type="GO" id="GO:0003841">
    <property type="term" value="F:1-acylglycerol-3-phosphate O-acyltransferase activity"/>
    <property type="evidence" value="ECO:0007669"/>
    <property type="project" value="TreeGrafter"/>
</dbReference>
<evidence type="ECO:0000256" key="3">
    <source>
        <dbReference type="ARBA" id="ARBA00023315"/>
    </source>
</evidence>
<dbReference type="Pfam" id="PF01553">
    <property type="entry name" value="Acyltransferase"/>
    <property type="match status" value="1"/>
</dbReference>
<dbReference type="SUPFAM" id="SSF69593">
    <property type="entry name" value="Glycerol-3-phosphate (1)-acyltransferase"/>
    <property type="match status" value="1"/>
</dbReference>
<comment type="caution">
    <text evidence="7">The sequence shown here is derived from an EMBL/GenBank/DDBJ whole genome shotgun (WGS) entry which is preliminary data.</text>
</comment>
<feature type="domain" description="Phospholipid/glycerol acyltransferase" evidence="6">
    <location>
        <begin position="87"/>
        <end position="202"/>
    </location>
</feature>
<feature type="transmembrane region" description="Helical" evidence="5">
    <location>
        <begin position="20"/>
        <end position="44"/>
    </location>
</feature>
<feature type="transmembrane region" description="Helical" evidence="5">
    <location>
        <begin position="179"/>
        <end position="199"/>
    </location>
</feature>
<keyword evidence="5" id="KW-0812">Transmembrane</keyword>
<feature type="region of interest" description="Disordered" evidence="4">
    <location>
        <begin position="255"/>
        <end position="275"/>
    </location>
</feature>
<sequence>MSDHDSSSGRTTLAALSSAVRFVVGFTLVAVASTLTILIALLLLPFRVLRIKLCNYYGKLIGYSITRIAGVTPVLHDGERIGKHHPAIYVANHTSTLDAFLSIWLCPVGGCGVMKKEVLRIPFFGQLYLLSGHLWLDRANKGSAIAAMSGIARTVKKHGLSIWIMPEGTRSRDGRLRPLKLGFVHLAIATGLPVVPVVLHGVHKNWVKHTLYVQPTTVDIEVLPAIDTSGWRAETAREHAAEVFNVFVEKLRDDQKPLPGVPAVAEKEKVEQAAA</sequence>
<evidence type="ECO:0000256" key="4">
    <source>
        <dbReference type="SAM" id="MobiDB-lite"/>
    </source>
</evidence>